<evidence type="ECO:0000313" key="2">
    <source>
        <dbReference type="Proteomes" id="UP001428341"/>
    </source>
</evidence>
<gene>
    <name evidence="1" type="ORF">WN944_007365</name>
</gene>
<name>A0AAP0MR20_9ROSI</name>
<keyword evidence="2" id="KW-1185">Reference proteome</keyword>
<proteinExistence type="predicted"/>
<protein>
    <submittedName>
        <fullName evidence="1">Uncharacterized protein</fullName>
    </submittedName>
</protein>
<sequence>MAVEGKHTSIISPRNHSRFTANLVAAQSNVAGKQNLRIPAQALLVEVMVLSLDSTVELRVAELKEETLRRSFDLAHEQLGMFTAQWIQELFDLTMKSLEKQSSSSIDVDMKIRLLDERAKEIENKESELVLVEKKIKDCNFELACKEKELGFVRKRIGVCNSELQSKEDELNLVKNSAEKWPKRLNLKKEEQKRLESLDGLIRSYGAN</sequence>
<dbReference type="Proteomes" id="UP001428341">
    <property type="component" value="Unassembled WGS sequence"/>
</dbReference>
<reference evidence="1 2" key="1">
    <citation type="submission" date="2024-05" db="EMBL/GenBank/DDBJ databases">
        <title>Haplotype-resolved chromosome-level genome assembly of Huyou (Citrus changshanensis).</title>
        <authorList>
            <person name="Miao C."/>
            <person name="Chen W."/>
            <person name="Wu Y."/>
            <person name="Wang L."/>
            <person name="Zhao S."/>
            <person name="Grierson D."/>
            <person name="Xu C."/>
            <person name="Chen K."/>
        </authorList>
    </citation>
    <scope>NUCLEOTIDE SEQUENCE [LARGE SCALE GENOMIC DNA]</scope>
    <source>
        <strain evidence="1">01-14</strain>
        <tissue evidence="1">Leaf</tissue>
    </source>
</reference>
<dbReference type="AlphaFoldDB" id="A0AAP0MR20"/>
<evidence type="ECO:0000313" key="1">
    <source>
        <dbReference type="EMBL" id="KAK9215360.1"/>
    </source>
</evidence>
<organism evidence="1 2">
    <name type="scientific">Citrus x changshan-huyou</name>
    <dbReference type="NCBI Taxonomy" id="2935761"/>
    <lineage>
        <taxon>Eukaryota</taxon>
        <taxon>Viridiplantae</taxon>
        <taxon>Streptophyta</taxon>
        <taxon>Embryophyta</taxon>
        <taxon>Tracheophyta</taxon>
        <taxon>Spermatophyta</taxon>
        <taxon>Magnoliopsida</taxon>
        <taxon>eudicotyledons</taxon>
        <taxon>Gunneridae</taxon>
        <taxon>Pentapetalae</taxon>
        <taxon>rosids</taxon>
        <taxon>malvids</taxon>
        <taxon>Sapindales</taxon>
        <taxon>Rutaceae</taxon>
        <taxon>Aurantioideae</taxon>
        <taxon>Citrus</taxon>
    </lineage>
</organism>
<accession>A0AAP0MR20</accession>
<comment type="caution">
    <text evidence="1">The sequence shown here is derived from an EMBL/GenBank/DDBJ whole genome shotgun (WGS) entry which is preliminary data.</text>
</comment>
<dbReference type="EMBL" id="JBCGBO010000003">
    <property type="protein sequence ID" value="KAK9215360.1"/>
    <property type="molecule type" value="Genomic_DNA"/>
</dbReference>